<dbReference type="PANTHER" id="PTHR31170">
    <property type="entry name" value="BNAC04G53230D PROTEIN"/>
    <property type="match status" value="1"/>
</dbReference>
<dbReference type="PANTHER" id="PTHR31170:SF25">
    <property type="entry name" value="BNAA09G04570D PROTEIN"/>
    <property type="match status" value="1"/>
</dbReference>
<dbReference type="InterPro" id="IPR004158">
    <property type="entry name" value="DUF247_pln"/>
</dbReference>
<organism evidence="1 2">
    <name type="scientific">Brassica rapa subsp. trilocularis</name>
    <dbReference type="NCBI Taxonomy" id="1813537"/>
    <lineage>
        <taxon>Eukaryota</taxon>
        <taxon>Viridiplantae</taxon>
        <taxon>Streptophyta</taxon>
        <taxon>Embryophyta</taxon>
        <taxon>Tracheophyta</taxon>
        <taxon>Spermatophyta</taxon>
        <taxon>Magnoliopsida</taxon>
        <taxon>eudicotyledons</taxon>
        <taxon>Gunneridae</taxon>
        <taxon>Pentapetalae</taxon>
        <taxon>rosids</taxon>
        <taxon>malvids</taxon>
        <taxon>Brassicales</taxon>
        <taxon>Brassicaceae</taxon>
        <taxon>Brassiceae</taxon>
        <taxon>Brassica</taxon>
    </lineage>
</organism>
<accession>A0ABQ7NKJ4</accession>
<evidence type="ECO:0000313" key="2">
    <source>
        <dbReference type="Proteomes" id="UP000823674"/>
    </source>
</evidence>
<evidence type="ECO:0000313" key="1">
    <source>
        <dbReference type="EMBL" id="KAG5411407.1"/>
    </source>
</evidence>
<keyword evidence="2" id="KW-1185">Reference proteome</keyword>
<dbReference type="Pfam" id="PF03140">
    <property type="entry name" value="DUF247"/>
    <property type="match status" value="1"/>
</dbReference>
<reference evidence="1 2" key="1">
    <citation type="submission" date="2021-03" db="EMBL/GenBank/DDBJ databases">
        <authorList>
            <person name="King G.J."/>
            <person name="Bancroft I."/>
            <person name="Baten A."/>
            <person name="Bloomfield J."/>
            <person name="Borpatragohain P."/>
            <person name="He Z."/>
            <person name="Irish N."/>
            <person name="Irwin J."/>
            <person name="Liu K."/>
            <person name="Mauleon R.P."/>
            <person name="Moore J."/>
            <person name="Morris R."/>
            <person name="Ostergaard L."/>
            <person name="Wang B."/>
            <person name="Wells R."/>
        </authorList>
    </citation>
    <scope>NUCLEOTIDE SEQUENCE [LARGE SCALE GENOMIC DNA]</scope>
    <source>
        <strain evidence="1">R-o-18</strain>
        <tissue evidence="1">Leaf</tissue>
    </source>
</reference>
<comment type="caution">
    <text evidence="1">The sequence shown here is derived from an EMBL/GenBank/DDBJ whole genome shotgun (WGS) entry which is preliminary data.</text>
</comment>
<gene>
    <name evidence="1" type="primary">A02g510560.1_BraROA</name>
    <name evidence="1" type="ORF">IGI04_007726</name>
</gene>
<protein>
    <submittedName>
        <fullName evidence="1">Uncharacterized protein</fullName>
    </submittedName>
</protein>
<sequence length="205" mass="24037">MVNVSNGHESTSSNKRYRRSQRVINVPCFPVFTGRGQNQNLENHEEAYLEPGEIEENREEWVIAIKDKMKQTLREDATTSWDKLCIYRVPHYLQENDKKSYFPQTVSLGPYHHGKIHLMPMEHHKWRAVNKVMKRNKQQIEMYIDAMKQLEEKSRACYQGAIYMSSNKFTQMLVLDGCFVLELFRGTVDGFPEIGYVLLPKFSGL</sequence>
<name>A0ABQ7NKJ4_BRACM</name>
<dbReference type="EMBL" id="JADBGQ010000002">
    <property type="protein sequence ID" value="KAG5411407.1"/>
    <property type="molecule type" value="Genomic_DNA"/>
</dbReference>
<proteinExistence type="predicted"/>
<dbReference type="Proteomes" id="UP000823674">
    <property type="component" value="Chromosome A02"/>
</dbReference>